<dbReference type="GO" id="GO:0000287">
    <property type="term" value="F:magnesium ion binding"/>
    <property type="evidence" value="ECO:0007669"/>
    <property type="project" value="TreeGrafter"/>
</dbReference>
<dbReference type="Gene3D" id="3.20.20.60">
    <property type="entry name" value="Phosphoenolpyruvate-binding domains"/>
    <property type="match status" value="1"/>
</dbReference>
<dbReference type="NCBIfam" id="NF001452">
    <property type="entry name" value="PRK00311.1"/>
    <property type="match status" value="1"/>
</dbReference>
<keyword evidence="12" id="KW-1185">Reference proteome</keyword>
<keyword evidence="5 7" id="KW-0808">Transferase</keyword>
<evidence type="ECO:0000256" key="3">
    <source>
        <dbReference type="ARBA" id="ARBA00011424"/>
    </source>
</evidence>
<dbReference type="GO" id="GO:0003864">
    <property type="term" value="F:3-methyl-2-oxobutanoate hydroxymethyltransferase activity"/>
    <property type="evidence" value="ECO:0007669"/>
    <property type="project" value="UniProtKB-UniRule"/>
</dbReference>
<evidence type="ECO:0000256" key="2">
    <source>
        <dbReference type="ARBA" id="ARBA00008676"/>
    </source>
</evidence>
<name>A0A0S4T1B7_CAMHY</name>
<keyword evidence="7 10" id="KW-0460">Magnesium</keyword>
<evidence type="ECO:0000313" key="11">
    <source>
        <dbReference type="EMBL" id="CUU87574.1"/>
    </source>
</evidence>
<sequence length="264" mass="28864">MKKITISDLFAMKNKQKIVMITAYDALFAKLFDDYADMILVGDSLNMSFNGKNETIGLSVKEMIYHAKAVRTGSKRAFLVVDVPFGAIYSKKVALKNCIEIYKKTGCDAVKIEGGSEIKGIVKALSQNGVGVMGHIGLKPQLSRKEGGFKVAGRDEETAKKILADAIELELAGAGLLLLEGIPSELGKKITNSVKIPTIGIGAGSDTDGQVLVWSDAFGFFEEFKPKFVKRFLDGANLIRNAIQDYADEVRTKKFPSSEYEYTK</sequence>
<evidence type="ECO:0000256" key="6">
    <source>
        <dbReference type="ARBA" id="ARBA00056497"/>
    </source>
</evidence>
<feature type="active site" description="Proton acceptor" evidence="7 8">
    <location>
        <position position="180"/>
    </location>
</feature>
<dbReference type="FunFam" id="3.20.20.60:FF:000003">
    <property type="entry name" value="3-methyl-2-oxobutanoate hydroxymethyltransferase"/>
    <property type="match status" value="1"/>
</dbReference>
<gene>
    <name evidence="7 11" type="primary">panB</name>
    <name evidence="11" type="ORF">ERS686654_01777</name>
</gene>
<feature type="binding site" evidence="7 9">
    <location>
        <begin position="43"/>
        <end position="44"/>
    </location>
    <ligand>
        <name>3-methyl-2-oxobutanoate</name>
        <dbReference type="ChEBI" id="CHEBI:11851"/>
    </ligand>
</feature>
<dbReference type="InterPro" id="IPR003700">
    <property type="entry name" value="Pantoate_hydroxy_MeTrfase"/>
</dbReference>
<dbReference type="PANTHER" id="PTHR20881:SF0">
    <property type="entry name" value="3-METHYL-2-OXOBUTANOATE HYDROXYMETHYLTRANSFERASE"/>
    <property type="match status" value="1"/>
</dbReference>
<dbReference type="PIRSF" id="PIRSF000388">
    <property type="entry name" value="Pantoate_hydroxy_MeTrfase"/>
    <property type="match status" value="1"/>
</dbReference>
<dbReference type="PANTHER" id="PTHR20881">
    <property type="entry name" value="3-METHYL-2-OXOBUTANOATE HYDROXYMETHYLTRANSFERASE"/>
    <property type="match status" value="1"/>
</dbReference>
<evidence type="ECO:0000256" key="1">
    <source>
        <dbReference type="ARBA" id="ARBA00005033"/>
    </source>
</evidence>
<dbReference type="SUPFAM" id="SSF51621">
    <property type="entry name" value="Phosphoenolpyruvate/pyruvate domain"/>
    <property type="match status" value="1"/>
</dbReference>
<evidence type="ECO:0000313" key="12">
    <source>
        <dbReference type="Proteomes" id="UP000052237"/>
    </source>
</evidence>
<dbReference type="AlphaFoldDB" id="A0A0S4T1B7"/>
<dbReference type="HAMAP" id="MF_00156">
    <property type="entry name" value="PanB"/>
    <property type="match status" value="1"/>
</dbReference>
<dbReference type="Proteomes" id="UP000052237">
    <property type="component" value="Unassembled WGS sequence"/>
</dbReference>
<dbReference type="RefSeq" id="WP_059429756.1">
    <property type="nucleotide sequence ID" value="NZ_FAVB01000005.1"/>
</dbReference>
<dbReference type="EMBL" id="FAVB01000005">
    <property type="protein sequence ID" value="CUU87574.1"/>
    <property type="molecule type" value="Genomic_DNA"/>
</dbReference>
<feature type="binding site" evidence="7 10">
    <location>
        <position position="113"/>
    </location>
    <ligand>
        <name>Mg(2+)</name>
        <dbReference type="ChEBI" id="CHEBI:18420"/>
    </ligand>
</feature>
<dbReference type="EC" id="2.1.2.11" evidence="7"/>
<dbReference type="Pfam" id="PF02548">
    <property type="entry name" value="Pantoate_transf"/>
    <property type="match status" value="1"/>
</dbReference>
<keyword evidence="7 10" id="KW-0479">Metal-binding</keyword>
<dbReference type="UniPathway" id="UPA00028">
    <property type="reaction ID" value="UER00003"/>
</dbReference>
<dbReference type="InterPro" id="IPR015813">
    <property type="entry name" value="Pyrv/PenolPyrv_kinase-like_dom"/>
</dbReference>
<comment type="catalytic activity">
    <reaction evidence="7">
        <text>(6R)-5,10-methylene-5,6,7,8-tetrahydrofolate + 3-methyl-2-oxobutanoate + H2O = 2-dehydropantoate + (6S)-5,6,7,8-tetrahydrofolate</text>
        <dbReference type="Rhea" id="RHEA:11824"/>
        <dbReference type="ChEBI" id="CHEBI:11561"/>
        <dbReference type="ChEBI" id="CHEBI:11851"/>
        <dbReference type="ChEBI" id="CHEBI:15377"/>
        <dbReference type="ChEBI" id="CHEBI:15636"/>
        <dbReference type="ChEBI" id="CHEBI:57453"/>
        <dbReference type="EC" id="2.1.2.11"/>
    </reaction>
</comment>
<evidence type="ECO:0000256" key="5">
    <source>
        <dbReference type="ARBA" id="ARBA00022679"/>
    </source>
</evidence>
<comment type="caution">
    <text evidence="11">The sequence shown here is derived from an EMBL/GenBank/DDBJ whole genome shotgun (WGS) entry which is preliminary data.</text>
</comment>
<evidence type="ECO:0000256" key="4">
    <source>
        <dbReference type="ARBA" id="ARBA00022655"/>
    </source>
</evidence>
<evidence type="ECO:0000256" key="8">
    <source>
        <dbReference type="PIRSR" id="PIRSR000388-1"/>
    </source>
</evidence>
<feature type="binding site" evidence="7 10">
    <location>
        <position position="43"/>
    </location>
    <ligand>
        <name>Mg(2+)</name>
        <dbReference type="ChEBI" id="CHEBI:18420"/>
    </ligand>
</feature>
<organism evidence="11 12">
    <name type="scientific">Campylobacter hyointestinalis subsp. hyointestinalis</name>
    <dbReference type="NCBI Taxonomy" id="91352"/>
    <lineage>
        <taxon>Bacteria</taxon>
        <taxon>Pseudomonadati</taxon>
        <taxon>Campylobacterota</taxon>
        <taxon>Epsilonproteobacteria</taxon>
        <taxon>Campylobacterales</taxon>
        <taxon>Campylobacteraceae</taxon>
        <taxon>Campylobacter</taxon>
    </lineage>
</organism>
<dbReference type="GO" id="GO:0015940">
    <property type="term" value="P:pantothenate biosynthetic process"/>
    <property type="evidence" value="ECO:0007669"/>
    <property type="project" value="UniProtKB-UniRule"/>
</dbReference>
<dbReference type="CDD" id="cd06557">
    <property type="entry name" value="KPHMT-like"/>
    <property type="match status" value="1"/>
</dbReference>
<evidence type="ECO:0000256" key="7">
    <source>
        <dbReference type="HAMAP-Rule" id="MF_00156"/>
    </source>
</evidence>
<feature type="binding site" evidence="7 9">
    <location>
        <position position="111"/>
    </location>
    <ligand>
        <name>3-methyl-2-oxobutanoate</name>
        <dbReference type="ChEBI" id="CHEBI:11851"/>
    </ligand>
</feature>
<comment type="pathway">
    <text evidence="1 7">Cofactor biosynthesis; (R)-pantothenate biosynthesis; (R)-pantoate from 3-methyl-2-oxobutanoate: step 1/2.</text>
</comment>
<keyword evidence="4 7" id="KW-0566">Pantothenate biosynthesis</keyword>
<comment type="subunit">
    <text evidence="3 7">Homodecamer; pentamer of dimers.</text>
</comment>
<dbReference type="NCBIfam" id="TIGR00222">
    <property type="entry name" value="panB"/>
    <property type="match status" value="1"/>
</dbReference>
<keyword evidence="7" id="KW-0963">Cytoplasm</keyword>
<feature type="binding site" evidence="7 10">
    <location>
        <position position="82"/>
    </location>
    <ligand>
        <name>Mg(2+)</name>
        <dbReference type="ChEBI" id="CHEBI:18420"/>
    </ligand>
</feature>
<comment type="function">
    <text evidence="6 7">Catalyzes the reversible reaction in which hydroxymethyl group from 5,10-methylenetetrahydrofolate is transferred onto alpha-ketoisovalerate to form ketopantoate.</text>
</comment>
<comment type="similarity">
    <text evidence="2 7">Belongs to the PanB family.</text>
</comment>
<reference evidence="11 12" key="1">
    <citation type="submission" date="2015-11" db="EMBL/GenBank/DDBJ databases">
        <authorList>
            <consortium name="Pathogen Informatics"/>
        </authorList>
    </citation>
    <scope>NUCLEOTIDE SEQUENCE [LARGE SCALE GENOMIC DNA]</scope>
    <source>
        <strain evidence="11 12">006A-0059</strain>
    </source>
</reference>
<accession>A0A0S4T1B7</accession>
<evidence type="ECO:0000256" key="10">
    <source>
        <dbReference type="PIRSR" id="PIRSR000388-3"/>
    </source>
</evidence>
<protein>
    <recommendedName>
        <fullName evidence="7">3-methyl-2-oxobutanoate hydroxymethyltransferase</fullName>
        <ecNumber evidence="7">2.1.2.11</ecNumber>
    </recommendedName>
    <alternativeName>
        <fullName evidence="7">Ketopantoate hydroxymethyltransferase</fullName>
        <shortName evidence="7">KPHMT</shortName>
    </alternativeName>
</protein>
<evidence type="ECO:0000256" key="9">
    <source>
        <dbReference type="PIRSR" id="PIRSR000388-2"/>
    </source>
</evidence>
<dbReference type="InterPro" id="IPR040442">
    <property type="entry name" value="Pyrv_kinase-like_dom_sf"/>
</dbReference>
<comment type="subcellular location">
    <subcellularLocation>
        <location evidence="7">Cytoplasm</location>
    </subcellularLocation>
</comment>
<proteinExistence type="inferred from homology"/>
<comment type="cofactor">
    <cofactor evidence="7 10">
        <name>Mg(2+)</name>
        <dbReference type="ChEBI" id="CHEBI:18420"/>
    </cofactor>
    <text evidence="7 10">Binds 1 Mg(2+) ion per subunit.</text>
</comment>
<feature type="binding site" evidence="7 9">
    <location>
        <position position="82"/>
    </location>
    <ligand>
        <name>3-methyl-2-oxobutanoate</name>
        <dbReference type="ChEBI" id="CHEBI:11851"/>
    </ligand>
</feature>
<dbReference type="GO" id="GO:0005737">
    <property type="term" value="C:cytoplasm"/>
    <property type="evidence" value="ECO:0007669"/>
    <property type="project" value="UniProtKB-SubCell"/>
</dbReference>